<name>A0A371I7P7_MUCPR</name>
<protein>
    <recommendedName>
        <fullName evidence="3">Reverse transcriptase Ty1/copia-type domain-containing protein</fullName>
    </recommendedName>
</protein>
<accession>A0A371I7P7</accession>
<reference evidence="1" key="1">
    <citation type="submission" date="2018-05" db="EMBL/GenBank/DDBJ databases">
        <title>Draft genome of Mucuna pruriens seed.</title>
        <authorList>
            <person name="Nnadi N.E."/>
            <person name="Vos R."/>
            <person name="Hasami M.H."/>
            <person name="Devisetty U.K."/>
            <person name="Aguiy J.C."/>
        </authorList>
    </citation>
    <scope>NUCLEOTIDE SEQUENCE [LARGE SCALE GENOMIC DNA]</scope>
    <source>
        <strain evidence="1">JCA_2017</strain>
    </source>
</reference>
<proteinExistence type="predicted"/>
<dbReference type="AlphaFoldDB" id="A0A371I7P7"/>
<evidence type="ECO:0000313" key="1">
    <source>
        <dbReference type="EMBL" id="RDY11056.1"/>
    </source>
</evidence>
<gene>
    <name evidence="1" type="ORF">CR513_04330</name>
</gene>
<dbReference type="OrthoDB" id="128382at2759"/>
<dbReference type="STRING" id="157652.A0A371I7P7"/>
<organism evidence="1 2">
    <name type="scientific">Mucuna pruriens</name>
    <name type="common">Velvet bean</name>
    <name type="synonym">Dolichos pruriens</name>
    <dbReference type="NCBI Taxonomy" id="157652"/>
    <lineage>
        <taxon>Eukaryota</taxon>
        <taxon>Viridiplantae</taxon>
        <taxon>Streptophyta</taxon>
        <taxon>Embryophyta</taxon>
        <taxon>Tracheophyta</taxon>
        <taxon>Spermatophyta</taxon>
        <taxon>Magnoliopsida</taxon>
        <taxon>eudicotyledons</taxon>
        <taxon>Gunneridae</taxon>
        <taxon>Pentapetalae</taxon>
        <taxon>rosids</taxon>
        <taxon>fabids</taxon>
        <taxon>Fabales</taxon>
        <taxon>Fabaceae</taxon>
        <taxon>Papilionoideae</taxon>
        <taxon>50 kb inversion clade</taxon>
        <taxon>NPAAA clade</taxon>
        <taxon>indigoferoid/millettioid clade</taxon>
        <taxon>Phaseoleae</taxon>
        <taxon>Mucuna</taxon>
    </lineage>
</organism>
<comment type="caution">
    <text evidence="1">The sequence shown here is derived from an EMBL/GenBank/DDBJ whole genome shotgun (WGS) entry which is preliminary data.</text>
</comment>
<evidence type="ECO:0008006" key="3">
    <source>
        <dbReference type="Google" id="ProtNLM"/>
    </source>
</evidence>
<keyword evidence="2" id="KW-1185">Reference proteome</keyword>
<sequence>MISLRYRQSQDNHTLFIKHSLDGKFTLLLIYVDNMIVIGNDEIEKLTLKEKLAIQFKMKKLEKKYLLKIEYVLNLLKETRKLRYKTLGIPIEQNHRIGCEESSTIENSQYQILVGKLIYLSHTRPNIVYVVSVVPPVFEGKSRKMTVAQKRR</sequence>
<feature type="non-terminal residue" evidence="1">
    <location>
        <position position="1"/>
    </location>
</feature>
<dbReference type="Proteomes" id="UP000257109">
    <property type="component" value="Unassembled WGS sequence"/>
</dbReference>
<dbReference type="EMBL" id="QJKJ01000722">
    <property type="protein sequence ID" value="RDY11056.1"/>
    <property type="molecule type" value="Genomic_DNA"/>
</dbReference>
<evidence type="ECO:0000313" key="2">
    <source>
        <dbReference type="Proteomes" id="UP000257109"/>
    </source>
</evidence>